<dbReference type="AlphaFoldDB" id="A0A812SUK8"/>
<dbReference type="InterPro" id="IPR036691">
    <property type="entry name" value="Endo/exonu/phosph_ase_sf"/>
</dbReference>
<feature type="region of interest" description="Disordered" evidence="1">
    <location>
        <begin position="1"/>
        <end position="45"/>
    </location>
</feature>
<feature type="compositionally biased region" description="Basic and acidic residues" evidence="1">
    <location>
        <begin position="789"/>
        <end position="801"/>
    </location>
</feature>
<protein>
    <recommendedName>
        <fullName evidence="4">Endonuclease/exonuclease/phosphatase domain-containing protein</fullName>
    </recommendedName>
</protein>
<gene>
    <name evidence="2" type="ORF">SPIL2461_LOCUS12905</name>
</gene>
<feature type="compositionally biased region" description="Basic residues" evidence="1">
    <location>
        <begin position="773"/>
        <end position="788"/>
    </location>
</feature>
<feature type="region of interest" description="Disordered" evidence="1">
    <location>
        <begin position="1004"/>
        <end position="1031"/>
    </location>
</feature>
<dbReference type="SUPFAM" id="SSF56219">
    <property type="entry name" value="DNase I-like"/>
    <property type="match status" value="1"/>
</dbReference>
<evidence type="ECO:0000313" key="2">
    <source>
        <dbReference type="EMBL" id="CAE7499162.1"/>
    </source>
</evidence>
<feature type="region of interest" description="Disordered" evidence="1">
    <location>
        <begin position="773"/>
        <end position="801"/>
    </location>
</feature>
<dbReference type="Proteomes" id="UP000649617">
    <property type="component" value="Unassembled WGS sequence"/>
</dbReference>
<organism evidence="2 3">
    <name type="scientific">Symbiodinium pilosum</name>
    <name type="common">Dinoflagellate</name>
    <dbReference type="NCBI Taxonomy" id="2952"/>
    <lineage>
        <taxon>Eukaryota</taxon>
        <taxon>Sar</taxon>
        <taxon>Alveolata</taxon>
        <taxon>Dinophyceae</taxon>
        <taxon>Suessiales</taxon>
        <taxon>Symbiodiniaceae</taxon>
        <taxon>Symbiodinium</taxon>
    </lineage>
</organism>
<reference evidence="2" key="1">
    <citation type="submission" date="2021-02" db="EMBL/GenBank/DDBJ databases">
        <authorList>
            <person name="Dougan E. K."/>
            <person name="Rhodes N."/>
            <person name="Thang M."/>
            <person name="Chan C."/>
        </authorList>
    </citation>
    <scope>NUCLEOTIDE SEQUENCE</scope>
</reference>
<evidence type="ECO:0000313" key="3">
    <source>
        <dbReference type="Proteomes" id="UP000649617"/>
    </source>
</evidence>
<feature type="compositionally biased region" description="Basic and acidic residues" evidence="1">
    <location>
        <begin position="359"/>
        <end position="379"/>
    </location>
</feature>
<evidence type="ECO:0000256" key="1">
    <source>
        <dbReference type="SAM" id="MobiDB-lite"/>
    </source>
</evidence>
<feature type="region of interest" description="Disordered" evidence="1">
    <location>
        <begin position="1071"/>
        <end position="1134"/>
    </location>
</feature>
<keyword evidence="3" id="KW-1185">Reference proteome</keyword>
<proteinExistence type="predicted"/>
<comment type="caution">
    <text evidence="2">The sequence shown here is derived from an EMBL/GenBank/DDBJ whole genome shotgun (WGS) entry which is preliminary data.</text>
</comment>
<evidence type="ECO:0008006" key="4">
    <source>
        <dbReference type="Google" id="ProtNLM"/>
    </source>
</evidence>
<name>A0A812SUK8_SYMPI</name>
<feature type="compositionally biased region" description="Basic and acidic residues" evidence="1">
    <location>
        <begin position="1080"/>
        <end position="1089"/>
    </location>
</feature>
<accession>A0A812SUK8</accession>
<sequence>MDAANVPVPGQTMDLELSDGEGAEIVPPKRKEQRGMDAASPAKRGAPEVDVVSLAMLRAVLNEQTQELKGNLKLELGAAIEKSETKMGGIVAQVKQDLEAKMDAGAREVAAVKQLQDQLLARVTALEEGRYQEGLADIDKALGLAKARELVDQSPWVPGARHSVGLSEMKVRVDETEADVEKRMYTVIAMINDPRISMQKLASGNTLWASVSRPKTDRGHGSHASKIRRLLHELRVDFDEVDAVYATGSIWHKDVLVGSVDKPRNGAHVKKGKLDHSWVDLVALSKTTGVPEDDLAKMWGDEGVFLKEGDPHRVEGTPEACSPEGCSPVLGMQDGGSGGQDNMCESQGALEQRLQVPVRHSEKCTDFEGTRNDHPLPVKEEPDEFMSISCGAGERFSPPTCDPCRGAPITGPKYFIPDIVYAPSDVDPADVLHIPEDSPPSQQNLEVDRLQRVFAEVRIASWNVAGTSAKRVKTLISADLQADVIAIQEYPKMDAGWRHLKGERFNGLVFQNYFMCRAIGVLYDAKKFHLRGRRSSQRGIWVQLQHIETSQSIWIGSIHVPNNEGREECRRLVDQFMKELPKNATGAAMGDFNTHFRWVVADGAGRDAGQWKEYLSRLREEKEQWKGERIDRASSDWLLDDLMGRVGLAVDDQVLNDLPHDSTVYMDEVLNVMNLPLGLACTEQRILEAMIDKARGKFYGVSHILCSNVRVVGDNLQLRVTGSIEGKRDEDESYLEDMLMVTSEGEGQKVDDEGYLEDTQAMIRGDEIVCTQKRARATSPRRRRRARARREEERQRQENRRSWKVRSASCYRNLLEKAVASPSSAAPTTASTPMACTGVPEIPPLGEGSANIVWWSEMVGLQDPVLENDRVLDNQTVDCIVENLRGMSPGRRTAMIAQVLPFLGAFLAELLRAINLSQLPAPDTAELVEDDEEVLIQMGVQRAKKDDGVGNAVDNQAGDETSVMQKFDASIPFGLKVLGVGDTGPHESGAMEDHAREGMVSAEAPVDPGLSADSGGAAGAENGYREGPLEDMMDVQMDEATVRPDREPYEVPPEWARVLRAWNDPAIGAGLPDSAVSTGEFEHELRGDDDGGAAAAGDLEQQAASSSTERSRLSRSTDASEGWPKQTDLKSWLK</sequence>
<dbReference type="Gene3D" id="3.60.10.10">
    <property type="entry name" value="Endonuclease/exonuclease/phosphatase"/>
    <property type="match status" value="1"/>
</dbReference>
<feature type="region of interest" description="Disordered" evidence="1">
    <location>
        <begin position="355"/>
        <end position="379"/>
    </location>
</feature>
<dbReference type="EMBL" id="CAJNIZ010027280">
    <property type="protein sequence ID" value="CAE7499162.1"/>
    <property type="molecule type" value="Genomic_DNA"/>
</dbReference>